<dbReference type="InterPro" id="IPR015422">
    <property type="entry name" value="PyrdxlP-dep_Trfase_small"/>
</dbReference>
<dbReference type="InterPro" id="IPR005814">
    <property type="entry name" value="Aminotrans_3"/>
</dbReference>
<evidence type="ECO:0000313" key="4">
    <source>
        <dbReference type="EMBL" id="MBM7715693.1"/>
    </source>
</evidence>
<reference evidence="4 5" key="1">
    <citation type="submission" date="2021-01" db="EMBL/GenBank/DDBJ databases">
        <title>Genomic Encyclopedia of Type Strains, Phase IV (KMG-IV): sequencing the most valuable type-strain genomes for metagenomic binning, comparative biology and taxonomic classification.</title>
        <authorList>
            <person name="Goeker M."/>
        </authorList>
    </citation>
    <scope>NUCLEOTIDE SEQUENCE [LARGE SCALE GENOMIC DNA]</scope>
    <source>
        <strain evidence="4 5">DSM 105453</strain>
    </source>
</reference>
<keyword evidence="5" id="KW-1185">Reference proteome</keyword>
<dbReference type="SUPFAM" id="SSF53383">
    <property type="entry name" value="PLP-dependent transferases"/>
    <property type="match status" value="1"/>
</dbReference>
<keyword evidence="2 3" id="KW-0663">Pyridoxal phosphate</keyword>
<accession>A0ABS2R9Z7</accession>
<dbReference type="EMBL" id="JAFBFH010000017">
    <property type="protein sequence ID" value="MBM7715693.1"/>
    <property type="molecule type" value="Genomic_DNA"/>
</dbReference>
<dbReference type="Proteomes" id="UP000823485">
    <property type="component" value="Unassembled WGS sequence"/>
</dbReference>
<dbReference type="Gene3D" id="3.90.1150.10">
    <property type="entry name" value="Aspartate Aminotransferase, domain 1"/>
    <property type="match status" value="1"/>
</dbReference>
<evidence type="ECO:0000256" key="1">
    <source>
        <dbReference type="ARBA" id="ARBA00001933"/>
    </source>
</evidence>
<keyword evidence="4" id="KW-0413">Isomerase</keyword>
<name>A0ABS2R9Z7_9BACI</name>
<evidence type="ECO:0000256" key="3">
    <source>
        <dbReference type="RuleBase" id="RU003560"/>
    </source>
</evidence>
<dbReference type="PANTHER" id="PTHR43713:SF3">
    <property type="entry name" value="GLUTAMATE-1-SEMIALDEHYDE 2,1-AMINOMUTASE 1, CHLOROPLASTIC-RELATED"/>
    <property type="match status" value="1"/>
</dbReference>
<comment type="similarity">
    <text evidence="3">Belongs to the class-III pyridoxal-phosphate-dependent aminotransferase family.</text>
</comment>
<dbReference type="Gene3D" id="3.40.640.10">
    <property type="entry name" value="Type I PLP-dependent aspartate aminotransferase-like (Major domain)"/>
    <property type="match status" value="1"/>
</dbReference>
<comment type="cofactor">
    <cofactor evidence="1">
        <name>pyridoxal 5'-phosphate</name>
        <dbReference type="ChEBI" id="CHEBI:597326"/>
    </cofactor>
</comment>
<proteinExistence type="inferred from homology"/>
<sequence>MAISERKSIGLRRFMEKTPRSLELYKKTLDVMPGGATANIKFFSPYPIAMEKGRGSYLYDIDGNEYIDYLLSYGALILGHGHPDIIEAVHVQLEESGTYLFGAPHRLEMEMGEKVKQLYPSMERLRYTNSGTEATLLAIRLAYAYTGKNKIAKFEGHYHGGYDQVLVSVNPPVHEAGSERHPHPVAESKGVDPYHEKHTIILPFNDLDATYDILKKNQHDLAAVIIEPVQGGFIPATQSFMDGLKKMTEEMGILLIFDEVKTCFRMGLGGAQAYYQITPDLTTLGKAVGGGYPIGITGGRRDIMELSAPTASADVFDVSKSRHSSAKDVLFHSGTYNGHPAILAAGLATIQVLEREIWHIQDMAAKLKAGIAKLFSERGVGMQVLGLGSIFNIIITEQESISNYRDLQKADFALRRELDFLLLAEGIYTKPLNRYSISAAHGEKEISRTLEAFEGALGKLC</sequence>
<evidence type="ECO:0000256" key="2">
    <source>
        <dbReference type="ARBA" id="ARBA00022898"/>
    </source>
</evidence>
<dbReference type="InterPro" id="IPR015424">
    <property type="entry name" value="PyrdxlP-dep_Trfase"/>
</dbReference>
<organism evidence="4 5">
    <name type="scientific">Siminovitchia thermophila</name>
    <dbReference type="NCBI Taxonomy" id="1245522"/>
    <lineage>
        <taxon>Bacteria</taxon>
        <taxon>Bacillati</taxon>
        <taxon>Bacillota</taxon>
        <taxon>Bacilli</taxon>
        <taxon>Bacillales</taxon>
        <taxon>Bacillaceae</taxon>
        <taxon>Siminovitchia</taxon>
    </lineage>
</organism>
<gene>
    <name evidence="4" type="ORF">JOC94_002682</name>
</gene>
<dbReference type="CDD" id="cd00610">
    <property type="entry name" value="OAT_like"/>
    <property type="match status" value="1"/>
</dbReference>
<dbReference type="EC" id="5.4.3.8" evidence="4"/>
<dbReference type="PANTHER" id="PTHR43713">
    <property type="entry name" value="GLUTAMATE-1-SEMIALDEHYDE 2,1-AMINOMUTASE"/>
    <property type="match status" value="1"/>
</dbReference>
<dbReference type="Pfam" id="PF00202">
    <property type="entry name" value="Aminotran_3"/>
    <property type="match status" value="1"/>
</dbReference>
<dbReference type="InterPro" id="IPR015421">
    <property type="entry name" value="PyrdxlP-dep_Trfase_major"/>
</dbReference>
<comment type="caution">
    <text evidence="4">The sequence shown here is derived from an EMBL/GenBank/DDBJ whole genome shotgun (WGS) entry which is preliminary data.</text>
</comment>
<evidence type="ECO:0000313" key="5">
    <source>
        <dbReference type="Proteomes" id="UP000823485"/>
    </source>
</evidence>
<dbReference type="RefSeq" id="WP_077109474.1">
    <property type="nucleotide sequence ID" value="NZ_JAFBFH010000017.1"/>
</dbReference>
<dbReference type="GO" id="GO:0042286">
    <property type="term" value="F:glutamate-1-semialdehyde 2,1-aminomutase activity"/>
    <property type="evidence" value="ECO:0007669"/>
    <property type="project" value="UniProtKB-EC"/>
</dbReference>
<protein>
    <submittedName>
        <fullName evidence="4">Glutamate-1-semialdehyde 2,1-aminomutase</fullName>
        <ecNumber evidence="4">5.4.3.8</ecNumber>
    </submittedName>
</protein>